<dbReference type="EC" id="2.7.4.22" evidence="11"/>
<dbReference type="InterPro" id="IPR036393">
    <property type="entry name" value="AceGlu_kinase-like_sf"/>
</dbReference>
<feature type="binding site" evidence="11">
    <location>
        <position position="52"/>
    </location>
    <ligand>
        <name>ATP</name>
        <dbReference type="ChEBI" id="CHEBI:30616"/>
    </ligand>
</feature>
<evidence type="ECO:0000256" key="4">
    <source>
        <dbReference type="ARBA" id="ARBA00022490"/>
    </source>
</evidence>
<sequence length="232" mass="25338">MKYKRILLKLSGEALSGGKGFGFDEETVRQTAAQVKRAADLGVEIGIVIGAGNFWRGRSSDEMDRVKADQIGMLATAMNCLYASEIFRGEGMQTAVYAPYPIGLYTETFHKDKVVEKLKEGVIVFYAGGTGHPFFSTDMAAALRAVETDCDGILMAKSIDGVYDDDPKKNSDAKKYDHLTYEEILAKGLMVMDLPAAGLCLENKMPTKLFALQEKDSIIRVVQGEAIGTTIE</sequence>
<name>A0A926DW77_9FIRM</name>
<dbReference type="FunFam" id="3.40.1160.10:FF:000001">
    <property type="entry name" value="Uridylate kinase"/>
    <property type="match status" value="1"/>
</dbReference>
<keyword evidence="14" id="KW-1185">Reference proteome</keyword>
<reference evidence="13" key="1">
    <citation type="submission" date="2020-08" db="EMBL/GenBank/DDBJ databases">
        <title>Genome public.</title>
        <authorList>
            <person name="Liu C."/>
            <person name="Sun Q."/>
        </authorList>
    </citation>
    <scope>NUCLEOTIDE SEQUENCE</scope>
    <source>
        <strain evidence="13">NSJ-32</strain>
    </source>
</reference>
<keyword evidence="9 11" id="KW-0665">Pyrimidine biosynthesis</keyword>
<comment type="subunit">
    <text evidence="11">Homohexamer.</text>
</comment>
<comment type="function">
    <text evidence="11">Catalyzes the reversible phosphorylation of UMP to UDP.</text>
</comment>
<dbReference type="RefSeq" id="WP_177720210.1">
    <property type="nucleotide sequence ID" value="NZ_JACRSQ010000039.1"/>
</dbReference>
<dbReference type="PIRSF" id="PIRSF005650">
    <property type="entry name" value="Uridylate_kin"/>
    <property type="match status" value="1"/>
</dbReference>
<evidence type="ECO:0000256" key="6">
    <source>
        <dbReference type="ARBA" id="ARBA00022741"/>
    </source>
</evidence>
<comment type="catalytic activity">
    <reaction evidence="10 11">
        <text>UMP + ATP = UDP + ADP</text>
        <dbReference type="Rhea" id="RHEA:24400"/>
        <dbReference type="ChEBI" id="CHEBI:30616"/>
        <dbReference type="ChEBI" id="CHEBI:57865"/>
        <dbReference type="ChEBI" id="CHEBI:58223"/>
        <dbReference type="ChEBI" id="CHEBI:456216"/>
        <dbReference type="EC" id="2.7.4.22"/>
    </reaction>
</comment>
<evidence type="ECO:0000256" key="3">
    <source>
        <dbReference type="ARBA" id="ARBA00007614"/>
    </source>
</evidence>
<evidence type="ECO:0000256" key="10">
    <source>
        <dbReference type="ARBA" id="ARBA00047767"/>
    </source>
</evidence>
<dbReference type="EMBL" id="JACRSQ010000039">
    <property type="protein sequence ID" value="MBC8544992.1"/>
    <property type="molecule type" value="Genomic_DNA"/>
</dbReference>
<evidence type="ECO:0000313" key="14">
    <source>
        <dbReference type="Proteomes" id="UP000657006"/>
    </source>
</evidence>
<gene>
    <name evidence="11 13" type="primary">pyrH</name>
    <name evidence="13" type="ORF">H8730_15730</name>
</gene>
<dbReference type="InterPro" id="IPR011817">
    <property type="entry name" value="Uridylate_kinase"/>
</dbReference>
<dbReference type="InterPro" id="IPR001048">
    <property type="entry name" value="Asp/Glu/Uridylate_kinase"/>
</dbReference>
<feature type="region of interest" description="Involved in allosteric activation by GTP" evidence="11">
    <location>
        <begin position="17"/>
        <end position="22"/>
    </location>
</feature>
<comment type="activity regulation">
    <text evidence="11">Allosterically activated by GTP. Inhibited by UTP.</text>
</comment>
<dbReference type="GO" id="GO:0005737">
    <property type="term" value="C:cytoplasm"/>
    <property type="evidence" value="ECO:0007669"/>
    <property type="project" value="UniProtKB-SubCell"/>
</dbReference>
<dbReference type="AlphaFoldDB" id="A0A926DW77"/>
<evidence type="ECO:0000259" key="12">
    <source>
        <dbReference type="Pfam" id="PF00696"/>
    </source>
</evidence>
<keyword evidence="6 11" id="KW-0547">Nucleotide-binding</keyword>
<evidence type="ECO:0000256" key="1">
    <source>
        <dbReference type="ARBA" id="ARBA00004496"/>
    </source>
</evidence>
<dbReference type="PANTHER" id="PTHR42833:SF4">
    <property type="entry name" value="URIDYLATE KINASE PUMPKIN, CHLOROPLASTIC"/>
    <property type="match status" value="1"/>
</dbReference>
<comment type="caution">
    <text evidence="11">Lacks conserved residue(s) required for the propagation of feature annotation.</text>
</comment>
<dbReference type="GO" id="GO:0006225">
    <property type="term" value="P:UDP biosynthetic process"/>
    <property type="evidence" value="ECO:0007669"/>
    <property type="project" value="TreeGrafter"/>
</dbReference>
<dbReference type="HAMAP" id="MF_01220_B">
    <property type="entry name" value="PyrH_B"/>
    <property type="match status" value="1"/>
</dbReference>
<comment type="pathway">
    <text evidence="2 11">Pyrimidine metabolism; CTP biosynthesis via de novo pathway; UDP from UMP (UMPK route): step 1/1.</text>
</comment>
<dbReference type="GO" id="GO:0033862">
    <property type="term" value="F:UMP kinase activity"/>
    <property type="evidence" value="ECO:0007669"/>
    <property type="project" value="UniProtKB-EC"/>
</dbReference>
<keyword evidence="8 11" id="KW-0067">ATP-binding</keyword>
<feature type="binding site" evidence="11">
    <location>
        <position position="69"/>
    </location>
    <ligand>
        <name>UMP</name>
        <dbReference type="ChEBI" id="CHEBI:57865"/>
    </ligand>
</feature>
<organism evidence="13 14">
    <name type="scientific">Bianquea renquensis</name>
    <dbReference type="NCBI Taxonomy" id="2763661"/>
    <lineage>
        <taxon>Bacteria</taxon>
        <taxon>Bacillati</taxon>
        <taxon>Bacillota</taxon>
        <taxon>Clostridia</taxon>
        <taxon>Eubacteriales</taxon>
        <taxon>Bianqueaceae</taxon>
        <taxon>Bianquea</taxon>
    </lineage>
</organism>
<evidence type="ECO:0000256" key="8">
    <source>
        <dbReference type="ARBA" id="ARBA00022840"/>
    </source>
</evidence>
<feature type="binding site" evidence="11">
    <location>
        <position position="163"/>
    </location>
    <ligand>
        <name>ATP</name>
        <dbReference type="ChEBI" id="CHEBI:30616"/>
    </ligand>
</feature>
<keyword evidence="11" id="KW-0021">Allosteric enzyme</keyword>
<dbReference type="GO" id="GO:0005524">
    <property type="term" value="F:ATP binding"/>
    <property type="evidence" value="ECO:0007669"/>
    <property type="project" value="UniProtKB-KW"/>
</dbReference>
<feature type="binding site" evidence="11">
    <location>
        <position position="56"/>
    </location>
    <ligand>
        <name>ATP</name>
        <dbReference type="ChEBI" id="CHEBI:30616"/>
    </ligand>
</feature>
<evidence type="ECO:0000256" key="7">
    <source>
        <dbReference type="ARBA" id="ARBA00022777"/>
    </source>
</evidence>
<comment type="subcellular location">
    <subcellularLocation>
        <location evidence="1 11">Cytoplasm</location>
    </subcellularLocation>
</comment>
<dbReference type="Gene3D" id="3.40.1160.10">
    <property type="entry name" value="Acetylglutamate kinase-like"/>
    <property type="match status" value="1"/>
</dbReference>
<protein>
    <recommendedName>
        <fullName evidence="11">Uridylate kinase</fullName>
        <shortName evidence="11">UK</shortName>
        <ecNumber evidence="11">2.7.4.22</ecNumber>
    </recommendedName>
    <alternativeName>
        <fullName evidence="11">Uridine monophosphate kinase</fullName>
        <shortName evidence="11">UMP kinase</shortName>
        <shortName evidence="11">UMPK</shortName>
    </alternativeName>
</protein>
<dbReference type="PANTHER" id="PTHR42833">
    <property type="entry name" value="URIDYLATE KINASE"/>
    <property type="match status" value="1"/>
</dbReference>
<keyword evidence="4 11" id="KW-0963">Cytoplasm</keyword>
<dbReference type="NCBIfam" id="TIGR02075">
    <property type="entry name" value="pyrH_bact"/>
    <property type="match status" value="1"/>
</dbReference>
<evidence type="ECO:0000256" key="2">
    <source>
        <dbReference type="ARBA" id="ARBA00004791"/>
    </source>
</evidence>
<comment type="similarity">
    <text evidence="3 11">Belongs to the UMP kinase family.</text>
</comment>
<dbReference type="GO" id="GO:0044210">
    <property type="term" value="P:'de novo' CTP biosynthetic process"/>
    <property type="evidence" value="ECO:0007669"/>
    <property type="project" value="UniProtKB-UniRule"/>
</dbReference>
<feature type="binding site" evidence="11">
    <location>
        <begin position="130"/>
        <end position="137"/>
    </location>
    <ligand>
        <name>UMP</name>
        <dbReference type="ChEBI" id="CHEBI:57865"/>
    </ligand>
</feature>
<keyword evidence="7 11" id="KW-0418">Kinase</keyword>
<feature type="domain" description="Aspartate/glutamate/uridylate kinase" evidence="12">
    <location>
        <begin position="4"/>
        <end position="207"/>
    </location>
</feature>
<dbReference type="Pfam" id="PF00696">
    <property type="entry name" value="AA_kinase"/>
    <property type="match status" value="1"/>
</dbReference>
<evidence type="ECO:0000256" key="11">
    <source>
        <dbReference type="HAMAP-Rule" id="MF_01220"/>
    </source>
</evidence>
<keyword evidence="5 11" id="KW-0808">Transferase</keyword>
<dbReference type="InterPro" id="IPR015963">
    <property type="entry name" value="Uridylate_kinase_bac"/>
</dbReference>
<dbReference type="CDD" id="cd04254">
    <property type="entry name" value="AAK_UMPK-PyrH-Ec"/>
    <property type="match status" value="1"/>
</dbReference>
<evidence type="ECO:0000256" key="5">
    <source>
        <dbReference type="ARBA" id="ARBA00022679"/>
    </source>
</evidence>
<proteinExistence type="inferred from homology"/>
<feature type="binding site" evidence="11">
    <location>
        <position position="166"/>
    </location>
    <ligand>
        <name>ATP</name>
        <dbReference type="ChEBI" id="CHEBI:30616"/>
    </ligand>
</feature>
<feature type="binding site" evidence="11">
    <location>
        <begin position="9"/>
        <end position="12"/>
    </location>
    <ligand>
        <name>ATP</name>
        <dbReference type="ChEBI" id="CHEBI:30616"/>
    </ligand>
</feature>
<evidence type="ECO:0000313" key="13">
    <source>
        <dbReference type="EMBL" id="MBC8544992.1"/>
    </source>
</evidence>
<dbReference type="SUPFAM" id="SSF53633">
    <property type="entry name" value="Carbamate kinase-like"/>
    <property type="match status" value="1"/>
</dbReference>
<dbReference type="Proteomes" id="UP000657006">
    <property type="component" value="Unassembled WGS sequence"/>
</dbReference>
<accession>A0A926DW77</accession>
<evidence type="ECO:0000256" key="9">
    <source>
        <dbReference type="ARBA" id="ARBA00022975"/>
    </source>
</evidence>
<comment type="caution">
    <text evidence="13">The sequence shown here is derived from an EMBL/GenBank/DDBJ whole genome shotgun (WGS) entry which is preliminary data.</text>
</comment>